<dbReference type="GO" id="GO:0008817">
    <property type="term" value="F:corrinoid adenosyltransferase activity"/>
    <property type="evidence" value="ECO:0007669"/>
    <property type="project" value="UniProtKB-UniRule"/>
</dbReference>
<keyword evidence="9" id="KW-1185">Reference proteome</keyword>
<proteinExistence type="inferred from homology"/>
<evidence type="ECO:0000256" key="3">
    <source>
        <dbReference type="ARBA" id="ARBA00022679"/>
    </source>
</evidence>
<dbReference type="GO" id="GO:0005524">
    <property type="term" value="F:ATP binding"/>
    <property type="evidence" value="ECO:0007669"/>
    <property type="project" value="UniProtKB-UniRule"/>
</dbReference>
<dbReference type="PANTHER" id="PTHR12213">
    <property type="entry name" value="CORRINOID ADENOSYLTRANSFERASE"/>
    <property type="match status" value="1"/>
</dbReference>
<dbReference type="SUPFAM" id="SSF89028">
    <property type="entry name" value="Cobalamin adenosyltransferase-like"/>
    <property type="match status" value="1"/>
</dbReference>
<dbReference type="InterPro" id="IPR016030">
    <property type="entry name" value="CblAdoTrfase-like"/>
</dbReference>
<evidence type="ECO:0000256" key="2">
    <source>
        <dbReference type="ARBA" id="ARBA00011233"/>
    </source>
</evidence>
<name>A0A1R4EFH4_9GAMM</name>
<dbReference type="UniPathway" id="UPA00148">
    <property type="reaction ID" value="UER00233"/>
</dbReference>
<keyword evidence="4 6" id="KW-0547">Nucleotide-binding</keyword>
<dbReference type="Gene3D" id="1.20.1200.10">
    <property type="entry name" value="Cobalamin adenosyltransferase-like"/>
    <property type="match status" value="1"/>
</dbReference>
<dbReference type="EC" id="2.5.1.17" evidence="6"/>
<keyword evidence="6" id="KW-0169">Cobalamin biosynthesis</keyword>
<dbReference type="InterPro" id="IPR029499">
    <property type="entry name" value="PduO-typ"/>
</dbReference>
<dbReference type="PANTHER" id="PTHR12213:SF0">
    <property type="entry name" value="CORRINOID ADENOSYLTRANSFERASE MMAB"/>
    <property type="match status" value="1"/>
</dbReference>
<dbReference type="EMBL" id="FUGD01000076">
    <property type="protein sequence ID" value="SJM37238.1"/>
    <property type="molecule type" value="Genomic_DNA"/>
</dbReference>
<keyword evidence="5 6" id="KW-0067">ATP-binding</keyword>
<dbReference type="Proteomes" id="UP000188169">
    <property type="component" value="Unassembled WGS sequence"/>
</dbReference>
<organism evidence="8 9">
    <name type="scientific">Psychrobacter pasteurii</name>
    <dbReference type="NCBI Taxonomy" id="1945520"/>
    <lineage>
        <taxon>Bacteria</taxon>
        <taxon>Pseudomonadati</taxon>
        <taxon>Pseudomonadota</taxon>
        <taxon>Gammaproteobacteria</taxon>
        <taxon>Moraxellales</taxon>
        <taxon>Moraxellaceae</taxon>
        <taxon>Psychrobacter</taxon>
    </lineage>
</organism>
<sequence>MGNRLTKIYTRTGDDGTTGMADGSRVSKADALFVVMGDVDELNAHIGMILAQINSLAAEQIKNFDAISDSLSTVQHLLFNVGGELAMPEYQGISEVHIGWLESEIDAFNQDLPALKDFILPAGSTLVSQVHIARTVCRRAERQAVNLQLVNDKAISANALKLLNRLSDWLFVLSRYCAKVEGSKEVLWNKTILDKFSS</sequence>
<dbReference type="AlphaFoldDB" id="A0A1R4EFH4"/>
<evidence type="ECO:0000313" key="9">
    <source>
        <dbReference type="Proteomes" id="UP000188169"/>
    </source>
</evidence>
<dbReference type="STRING" id="1945520.A1019T_01210"/>
<dbReference type="InterPro" id="IPR036451">
    <property type="entry name" value="CblAdoTrfase-like_sf"/>
</dbReference>
<comment type="catalytic activity">
    <reaction evidence="6">
        <text>2 cob(II)yrinate a,c diamide + reduced [electron-transfer flavoprotein] + 2 ATP = 2 adenosylcob(III)yrinate a,c-diamide + 2 triphosphate + oxidized [electron-transfer flavoprotein] + 3 H(+)</text>
        <dbReference type="Rhea" id="RHEA:11528"/>
        <dbReference type="Rhea" id="RHEA-COMP:10685"/>
        <dbReference type="Rhea" id="RHEA-COMP:10686"/>
        <dbReference type="ChEBI" id="CHEBI:15378"/>
        <dbReference type="ChEBI" id="CHEBI:18036"/>
        <dbReference type="ChEBI" id="CHEBI:30616"/>
        <dbReference type="ChEBI" id="CHEBI:57692"/>
        <dbReference type="ChEBI" id="CHEBI:58307"/>
        <dbReference type="ChEBI" id="CHEBI:58503"/>
        <dbReference type="ChEBI" id="CHEBI:58537"/>
        <dbReference type="EC" id="2.5.1.17"/>
    </reaction>
</comment>
<comment type="catalytic activity">
    <reaction evidence="6">
        <text>2 cob(II)alamin + reduced [electron-transfer flavoprotein] + 2 ATP = 2 adenosylcob(III)alamin + 2 triphosphate + oxidized [electron-transfer flavoprotein] + 3 H(+)</text>
        <dbReference type="Rhea" id="RHEA:28671"/>
        <dbReference type="Rhea" id="RHEA-COMP:10685"/>
        <dbReference type="Rhea" id="RHEA-COMP:10686"/>
        <dbReference type="ChEBI" id="CHEBI:15378"/>
        <dbReference type="ChEBI" id="CHEBI:16304"/>
        <dbReference type="ChEBI" id="CHEBI:18036"/>
        <dbReference type="ChEBI" id="CHEBI:18408"/>
        <dbReference type="ChEBI" id="CHEBI:30616"/>
        <dbReference type="ChEBI" id="CHEBI:57692"/>
        <dbReference type="ChEBI" id="CHEBI:58307"/>
        <dbReference type="EC" id="2.5.1.17"/>
    </reaction>
</comment>
<dbReference type="RefSeq" id="WP_077448633.1">
    <property type="nucleotide sequence ID" value="NZ_FUGD01000076.1"/>
</dbReference>
<evidence type="ECO:0000256" key="5">
    <source>
        <dbReference type="ARBA" id="ARBA00022840"/>
    </source>
</evidence>
<feature type="domain" description="Cobalamin adenosyltransferase-like" evidence="7">
    <location>
        <begin position="8"/>
        <end position="177"/>
    </location>
</feature>
<dbReference type="NCBIfam" id="TIGR00636">
    <property type="entry name" value="PduO_Nterm"/>
    <property type="match status" value="1"/>
</dbReference>
<evidence type="ECO:0000256" key="4">
    <source>
        <dbReference type="ARBA" id="ARBA00022741"/>
    </source>
</evidence>
<dbReference type="OrthoDB" id="9778896at2"/>
<protein>
    <recommendedName>
        <fullName evidence="6">Corrinoid adenosyltransferase</fullName>
        <ecNumber evidence="6">2.5.1.17</ecNumber>
    </recommendedName>
    <alternativeName>
        <fullName evidence="6">Cob(II)alamin adenosyltransferase</fullName>
    </alternativeName>
    <alternativeName>
        <fullName evidence="6">Cob(II)yrinic acid a,c-diamide adenosyltransferase</fullName>
    </alternativeName>
    <alternativeName>
        <fullName evidence="6">Cobinamide/cobalamin adenosyltransferase</fullName>
    </alternativeName>
</protein>
<gene>
    <name evidence="8" type="ORF">A1019T_01210</name>
</gene>
<dbReference type="FunFam" id="1.20.1200.10:FF:000001">
    <property type="entry name" value="Cob(I)yrinic acid a,c-diamide adenosyltransferase"/>
    <property type="match status" value="1"/>
</dbReference>
<comment type="similarity">
    <text evidence="1 6">Belongs to the Cob(I)alamin adenosyltransferase family.</text>
</comment>
<reference evidence="9" key="1">
    <citation type="submission" date="2017-02" db="EMBL/GenBank/DDBJ databases">
        <authorList>
            <person name="Mornico D."/>
        </authorList>
    </citation>
    <scope>NUCLEOTIDE SEQUENCE [LARGE SCALE GENOMIC DNA]</scope>
</reference>
<dbReference type="Pfam" id="PF01923">
    <property type="entry name" value="Cob_adeno_trans"/>
    <property type="match status" value="1"/>
</dbReference>
<comment type="pathway">
    <text evidence="6">Cofactor biosynthesis; adenosylcobalamin biosynthesis; adenosylcobalamin from cob(II)yrinate a,c-diamide: step 2/7.</text>
</comment>
<accession>A0A1R4EFH4</accession>
<evidence type="ECO:0000313" key="8">
    <source>
        <dbReference type="EMBL" id="SJM37238.1"/>
    </source>
</evidence>
<dbReference type="GO" id="GO:0009236">
    <property type="term" value="P:cobalamin biosynthetic process"/>
    <property type="evidence" value="ECO:0007669"/>
    <property type="project" value="UniProtKB-UniRule"/>
</dbReference>
<comment type="subunit">
    <text evidence="2">Homotrimer.</text>
</comment>
<evidence type="ECO:0000259" key="7">
    <source>
        <dbReference type="Pfam" id="PF01923"/>
    </source>
</evidence>
<evidence type="ECO:0000256" key="1">
    <source>
        <dbReference type="ARBA" id="ARBA00007487"/>
    </source>
</evidence>
<keyword evidence="3 6" id="KW-0808">Transferase</keyword>
<evidence type="ECO:0000256" key="6">
    <source>
        <dbReference type="RuleBase" id="RU366026"/>
    </source>
</evidence>